<dbReference type="GO" id="GO:0050660">
    <property type="term" value="F:flavin adenine dinucleotide binding"/>
    <property type="evidence" value="ECO:0007669"/>
    <property type="project" value="InterPro"/>
</dbReference>
<dbReference type="SUPFAM" id="SSF51905">
    <property type="entry name" value="FAD/NAD(P)-binding domain"/>
    <property type="match status" value="1"/>
</dbReference>
<gene>
    <name evidence="10" type="ORF">V1264_010438</name>
</gene>
<feature type="chain" id="PRO_5042889795" description="Glucose-methanol-choline oxidoreductase N-terminal domain-containing protein" evidence="7">
    <location>
        <begin position="22"/>
        <end position="597"/>
    </location>
</feature>
<dbReference type="Gene3D" id="3.50.50.60">
    <property type="entry name" value="FAD/NAD(P)-binding domain"/>
    <property type="match status" value="1"/>
</dbReference>
<evidence type="ECO:0000259" key="9">
    <source>
        <dbReference type="PROSITE" id="PS00624"/>
    </source>
</evidence>
<evidence type="ECO:0000256" key="3">
    <source>
        <dbReference type="ARBA" id="ARBA00022630"/>
    </source>
</evidence>
<dbReference type="InterPro" id="IPR007867">
    <property type="entry name" value="GMC_OxRtase_C"/>
</dbReference>
<dbReference type="PROSITE" id="PS00624">
    <property type="entry name" value="GMC_OXRED_2"/>
    <property type="match status" value="1"/>
</dbReference>
<evidence type="ECO:0000256" key="5">
    <source>
        <dbReference type="PIRSR" id="PIRSR000137-2"/>
    </source>
</evidence>
<evidence type="ECO:0000313" key="11">
    <source>
        <dbReference type="Proteomes" id="UP001374579"/>
    </source>
</evidence>
<evidence type="ECO:0000256" key="1">
    <source>
        <dbReference type="ARBA" id="ARBA00001974"/>
    </source>
</evidence>
<evidence type="ECO:0000256" key="2">
    <source>
        <dbReference type="ARBA" id="ARBA00010790"/>
    </source>
</evidence>
<dbReference type="EMBL" id="JBAMIC010000024">
    <property type="protein sequence ID" value="KAK7090676.1"/>
    <property type="molecule type" value="Genomic_DNA"/>
</dbReference>
<keyword evidence="4 5" id="KW-0274">FAD</keyword>
<comment type="caution">
    <text evidence="10">The sequence shown here is derived from an EMBL/GenBank/DDBJ whole genome shotgun (WGS) entry which is preliminary data.</text>
</comment>
<evidence type="ECO:0000256" key="4">
    <source>
        <dbReference type="ARBA" id="ARBA00022827"/>
    </source>
</evidence>
<comment type="similarity">
    <text evidence="2 6">Belongs to the GMC oxidoreductase family.</text>
</comment>
<dbReference type="AlphaFoldDB" id="A0AAN9G0I0"/>
<dbReference type="InterPro" id="IPR012132">
    <property type="entry name" value="GMC_OxRdtase"/>
</dbReference>
<protein>
    <recommendedName>
        <fullName evidence="8 9">Glucose-methanol-choline oxidoreductase N-terminal domain-containing protein</fullName>
    </recommendedName>
</protein>
<sequence length="597" mass="65369">MWLRILGAAVVVLVALRYAQYDDVKHPLTEKLNASYDYIIVGAGSAGCVLANRLSADSDVTVLLIEAGGDDRERDDISVPAAAPSLHHSDVDWDYVTVPQDGMEGFKEKRIYCSAGRVLGGSSSINYMLYVRGHRLDYDQWAAQGCEGWSYNEVLPYFIMSENMQDVEHVDADYHGKEGPLRVEVVNGGIPLSEVLVNAAAEMGLGVVDNNGGDGEGISYAQQTAVQGQRSSTSRAFLHPVLTRPNLHVVVNTFVTKVLFEKDVAVGLEMVRRSQKEVVRAKREVILSAGAFGSSKLLLLSGVGPKQHLRDLDIPLVADLPVGENLQDHLFFDYQVTLNQPISLTDNDRSSVWTALQLKLFGRGPLANVGVDVQFFVSTSASSQQQKWPDIQILTLSAVWRSPIMATFGYTQQVLKDVSRRDNVTHGFVCLPVLLRPQSRGTVRLNTSDPFHGPLIDPRYLTHPDDLDTLLRGVSFCQKLIHTRSLQGVGAEPTDVTSSACSAGGKYNTSDAEYWRCMVKRNARTVYHYSGTCKMGAPSDPSAVVDHTLRVHGLKGIRVVDASVFPTIPSGNTNAAVIMVAEKAADLIRQLRHKGQN</sequence>
<organism evidence="10 11">
    <name type="scientific">Littorina saxatilis</name>
    <dbReference type="NCBI Taxonomy" id="31220"/>
    <lineage>
        <taxon>Eukaryota</taxon>
        <taxon>Metazoa</taxon>
        <taxon>Spiralia</taxon>
        <taxon>Lophotrochozoa</taxon>
        <taxon>Mollusca</taxon>
        <taxon>Gastropoda</taxon>
        <taxon>Caenogastropoda</taxon>
        <taxon>Littorinimorpha</taxon>
        <taxon>Littorinoidea</taxon>
        <taxon>Littorinidae</taxon>
        <taxon>Littorina</taxon>
    </lineage>
</organism>
<evidence type="ECO:0000256" key="6">
    <source>
        <dbReference type="RuleBase" id="RU003968"/>
    </source>
</evidence>
<dbReference type="Gene3D" id="3.30.560.10">
    <property type="entry name" value="Glucose Oxidase, domain 3"/>
    <property type="match status" value="1"/>
</dbReference>
<feature type="binding site" evidence="5">
    <location>
        <position position="118"/>
    </location>
    <ligand>
        <name>FAD</name>
        <dbReference type="ChEBI" id="CHEBI:57692"/>
    </ligand>
</feature>
<dbReference type="Proteomes" id="UP001374579">
    <property type="component" value="Unassembled WGS sequence"/>
</dbReference>
<evidence type="ECO:0000259" key="8">
    <source>
        <dbReference type="PROSITE" id="PS00623"/>
    </source>
</evidence>
<name>A0AAN9G0I0_9CAEN</name>
<keyword evidence="7" id="KW-0732">Signal</keyword>
<reference evidence="10 11" key="1">
    <citation type="submission" date="2024-02" db="EMBL/GenBank/DDBJ databases">
        <title>Chromosome-scale genome assembly of the rough periwinkle Littorina saxatilis.</title>
        <authorList>
            <person name="De Jode A."/>
            <person name="Faria R."/>
            <person name="Formenti G."/>
            <person name="Sims Y."/>
            <person name="Smith T.P."/>
            <person name="Tracey A."/>
            <person name="Wood J.M.D."/>
            <person name="Zagrodzka Z.B."/>
            <person name="Johannesson K."/>
            <person name="Butlin R.K."/>
            <person name="Leder E.H."/>
        </authorList>
    </citation>
    <scope>NUCLEOTIDE SEQUENCE [LARGE SCALE GENOMIC DNA]</scope>
    <source>
        <strain evidence="10">Snail1</strain>
        <tissue evidence="10">Muscle</tissue>
    </source>
</reference>
<comment type="cofactor">
    <cofactor evidence="1 5">
        <name>FAD</name>
        <dbReference type="ChEBI" id="CHEBI:57692"/>
    </cofactor>
</comment>
<feature type="domain" description="Glucose-methanol-choline oxidoreductase N-terminal" evidence="8">
    <location>
        <begin position="116"/>
        <end position="139"/>
    </location>
</feature>
<keyword evidence="11" id="KW-1185">Reference proteome</keyword>
<dbReference type="SUPFAM" id="SSF54373">
    <property type="entry name" value="FAD-linked reductases, C-terminal domain"/>
    <property type="match status" value="1"/>
</dbReference>
<evidence type="ECO:0000313" key="10">
    <source>
        <dbReference type="EMBL" id="KAK7090676.1"/>
    </source>
</evidence>
<accession>A0AAN9G0I0</accession>
<dbReference type="Pfam" id="PF00732">
    <property type="entry name" value="GMC_oxred_N"/>
    <property type="match status" value="1"/>
</dbReference>
<dbReference type="PANTHER" id="PTHR11552">
    <property type="entry name" value="GLUCOSE-METHANOL-CHOLINE GMC OXIDOREDUCTASE"/>
    <property type="match status" value="1"/>
</dbReference>
<dbReference type="InterPro" id="IPR036188">
    <property type="entry name" value="FAD/NAD-bd_sf"/>
</dbReference>
<dbReference type="PIRSF" id="PIRSF000137">
    <property type="entry name" value="Alcohol_oxidase"/>
    <property type="match status" value="1"/>
</dbReference>
<dbReference type="PANTHER" id="PTHR11552:SF147">
    <property type="entry name" value="CHOLINE DEHYDROGENASE, MITOCHONDRIAL"/>
    <property type="match status" value="1"/>
</dbReference>
<feature type="domain" description="Glucose-methanol-choline oxidoreductase N-terminal" evidence="9">
    <location>
        <begin position="290"/>
        <end position="304"/>
    </location>
</feature>
<feature type="signal peptide" evidence="7">
    <location>
        <begin position="1"/>
        <end position="21"/>
    </location>
</feature>
<proteinExistence type="inferred from homology"/>
<feature type="binding site" evidence="5">
    <location>
        <position position="255"/>
    </location>
    <ligand>
        <name>FAD</name>
        <dbReference type="ChEBI" id="CHEBI:57692"/>
    </ligand>
</feature>
<dbReference type="Pfam" id="PF05199">
    <property type="entry name" value="GMC_oxred_C"/>
    <property type="match status" value="1"/>
</dbReference>
<dbReference type="GO" id="GO:0016614">
    <property type="term" value="F:oxidoreductase activity, acting on CH-OH group of donors"/>
    <property type="evidence" value="ECO:0007669"/>
    <property type="project" value="InterPro"/>
</dbReference>
<evidence type="ECO:0000256" key="7">
    <source>
        <dbReference type="SAM" id="SignalP"/>
    </source>
</evidence>
<dbReference type="PROSITE" id="PS00623">
    <property type="entry name" value="GMC_OXRED_1"/>
    <property type="match status" value="1"/>
</dbReference>
<keyword evidence="3 6" id="KW-0285">Flavoprotein</keyword>
<dbReference type="InterPro" id="IPR000172">
    <property type="entry name" value="GMC_OxRdtase_N"/>
</dbReference>